<accession>A0AAN9R450</accession>
<organism evidence="1 2">
    <name type="scientific">Canavalia gladiata</name>
    <name type="common">Sword bean</name>
    <name type="synonym">Dolichos gladiatus</name>
    <dbReference type="NCBI Taxonomy" id="3824"/>
    <lineage>
        <taxon>Eukaryota</taxon>
        <taxon>Viridiplantae</taxon>
        <taxon>Streptophyta</taxon>
        <taxon>Embryophyta</taxon>
        <taxon>Tracheophyta</taxon>
        <taxon>Spermatophyta</taxon>
        <taxon>Magnoliopsida</taxon>
        <taxon>eudicotyledons</taxon>
        <taxon>Gunneridae</taxon>
        <taxon>Pentapetalae</taxon>
        <taxon>rosids</taxon>
        <taxon>fabids</taxon>
        <taxon>Fabales</taxon>
        <taxon>Fabaceae</taxon>
        <taxon>Papilionoideae</taxon>
        <taxon>50 kb inversion clade</taxon>
        <taxon>NPAAA clade</taxon>
        <taxon>indigoferoid/millettioid clade</taxon>
        <taxon>Phaseoleae</taxon>
        <taxon>Canavalia</taxon>
    </lineage>
</organism>
<protein>
    <submittedName>
        <fullName evidence="1">Uncharacterized protein</fullName>
    </submittedName>
</protein>
<gene>
    <name evidence="1" type="ORF">VNO77_03665</name>
</gene>
<proteinExistence type="predicted"/>
<keyword evidence="2" id="KW-1185">Reference proteome</keyword>
<dbReference type="Proteomes" id="UP001367508">
    <property type="component" value="Unassembled WGS sequence"/>
</dbReference>
<evidence type="ECO:0000313" key="2">
    <source>
        <dbReference type="Proteomes" id="UP001367508"/>
    </source>
</evidence>
<reference evidence="1 2" key="1">
    <citation type="submission" date="2024-01" db="EMBL/GenBank/DDBJ databases">
        <title>The genomes of 5 underutilized Papilionoideae crops provide insights into root nodulation and disease resistanc.</title>
        <authorList>
            <person name="Jiang F."/>
        </authorList>
    </citation>
    <scope>NUCLEOTIDE SEQUENCE [LARGE SCALE GENOMIC DNA]</scope>
    <source>
        <strain evidence="1">LVBAO_FW01</strain>
        <tissue evidence="1">Leaves</tissue>
    </source>
</reference>
<name>A0AAN9R450_CANGL</name>
<dbReference type="AlphaFoldDB" id="A0AAN9R450"/>
<comment type="caution">
    <text evidence="1">The sequence shown here is derived from an EMBL/GenBank/DDBJ whole genome shotgun (WGS) entry which is preliminary data.</text>
</comment>
<dbReference type="EMBL" id="JAYMYQ010000001">
    <property type="protein sequence ID" value="KAK7361595.1"/>
    <property type="molecule type" value="Genomic_DNA"/>
</dbReference>
<evidence type="ECO:0000313" key="1">
    <source>
        <dbReference type="EMBL" id="KAK7361595.1"/>
    </source>
</evidence>
<sequence length="246" mass="27840">MAPGAYDLIYRNQVNFAGHSLLWQQDWYAMHGHKFDQIVLRTSVKLCHLLGTLILMHATRFLPHGSGHHRCSMPKQLNIDLLRRSSHSSLCSTLYRVGLYSGKSTTISRGISLAPTHPSSGSMVLHTQHLLLNDHPLTGALIPMSVFEKDLFFKPCPERSKRNIRIVEGISSYPRVTDPQWGYKILQGFPASQLAYICTESDSFRGRIGTKLSSPPSLHFLFEIQGHPCKLEKDLREIVQFSKFSL</sequence>